<evidence type="ECO:0000256" key="8">
    <source>
        <dbReference type="SAM" id="Phobius"/>
    </source>
</evidence>
<keyword evidence="5 8" id="KW-1133">Transmembrane helix</keyword>
<feature type="transmembrane region" description="Helical" evidence="8">
    <location>
        <begin position="267"/>
        <end position="296"/>
    </location>
</feature>
<dbReference type="Proteomes" id="UP001500013">
    <property type="component" value="Unassembled WGS sequence"/>
</dbReference>
<evidence type="ECO:0000256" key="3">
    <source>
        <dbReference type="ARBA" id="ARBA00022475"/>
    </source>
</evidence>
<dbReference type="InterPro" id="IPR050545">
    <property type="entry name" value="Mycobact_MmpL"/>
</dbReference>
<dbReference type="SUPFAM" id="SSF82866">
    <property type="entry name" value="Multidrug efflux transporter AcrB transmembrane domain"/>
    <property type="match status" value="2"/>
</dbReference>
<keyword evidence="4 8" id="KW-0812">Transmembrane</keyword>
<name>A0ABN2SF80_9MICO</name>
<dbReference type="Pfam" id="PF03176">
    <property type="entry name" value="MMPL"/>
    <property type="match status" value="2"/>
</dbReference>
<feature type="transmembrane region" description="Helical" evidence="8">
    <location>
        <begin position="368"/>
        <end position="386"/>
    </location>
</feature>
<comment type="caution">
    <text evidence="10">The sequence shown here is derived from an EMBL/GenBank/DDBJ whole genome shotgun (WGS) entry which is preliminary data.</text>
</comment>
<feature type="transmembrane region" description="Helical" evidence="8">
    <location>
        <begin position="524"/>
        <end position="543"/>
    </location>
</feature>
<feature type="transmembrane region" description="Helical" evidence="8">
    <location>
        <begin position="639"/>
        <end position="657"/>
    </location>
</feature>
<gene>
    <name evidence="10" type="ORF">GCM10009817_28590</name>
</gene>
<dbReference type="PANTHER" id="PTHR33406:SF11">
    <property type="entry name" value="MEMBRANE PROTEIN SCO6666-RELATED"/>
    <property type="match status" value="1"/>
</dbReference>
<evidence type="ECO:0000256" key="2">
    <source>
        <dbReference type="ARBA" id="ARBA00010157"/>
    </source>
</evidence>
<organism evidence="10 11">
    <name type="scientific">Terrabacter lapilli</name>
    <dbReference type="NCBI Taxonomy" id="436231"/>
    <lineage>
        <taxon>Bacteria</taxon>
        <taxon>Bacillati</taxon>
        <taxon>Actinomycetota</taxon>
        <taxon>Actinomycetes</taxon>
        <taxon>Micrococcales</taxon>
        <taxon>Intrasporangiaceae</taxon>
        <taxon>Terrabacter</taxon>
    </lineage>
</organism>
<evidence type="ECO:0000313" key="11">
    <source>
        <dbReference type="Proteomes" id="UP001500013"/>
    </source>
</evidence>
<comment type="similarity">
    <text evidence="2">Belongs to the resistance-nodulation-cell division (RND) (TC 2.A.6) family. MmpL subfamily.</text>
</comment>
<feature type="transmembrane region" description="Helical" evidence="8">
    <location>
        <begin position="555"/>
        <end position="576"/>
    </location>
</feature>
<keyword evidence="6 8" id="KW-0472">Membrane</keyword>
<evidence type="ECO:0000256" key="4">
    <source>
        <dbReference type="ARBA" id="ARBA00022692"/>
    </source>
</evidence>
<dbReference type="PROSITE" id="PS50156">
    <property type="entry name" value="SSD"/>
    <property type="match status" value="1"/>
</dbReference>
<accession>A0ABN2SF80</accession>
<feature type="transmembrane region" description="Helical" evidence="8">
    <location>
        <begin position="203"/>
        <end position="221"/>
    </location>
</feature>
<feature type="transmembrane region" description="Helical" evidence="8">
    <location>
        <begin position="302"/>
        <end position="327"/>
    </location>
</feature>
<feature type="transmembrane region" description="Helical" evidence="8">
    <location>
        <begin position="588"/>
        <end position="607"/>
    </location>
</feature>
<dbReference type="EMBL" id="BAAAPU010000008">
    <property type="protein sequence ID" value="GAA1985430.1"/>
    <property type="molecule type" value="Genomic_DNA"/>
</dbReference>
<dbReference type="InterPro" id="IPR000731">
    <property type="entry name" value="SSD"/>
</dbReference>
<feature type="transmembrane region" description="Helical" evidence="8">
    <location>
        <begin position="669"/>
        <end position="692"/>
    </location>
</feature>
<dbReference type="Gene3D" id="1.20.1640.10">
    <property type="entry name" value="Multidrug efflux transporter AcrB transmembrane domain"/>
    <property type="match status" value="2"/>
</dbReference>
<proteinExistence type="inferred from homology"/>
<feature type="transmembrane region" description="Helical" evidence="8">
    <location>
        <begin position="176"/>
        <end position="196"/>
    </location>
</feature>
<feature type="transmembrane region" description="Helical" evidence="8">
    <location>
        <begin position="227"/>
        <end position="246"/>
    </location>
</feature>
<evidence type="ECO:0000256" key="1">
    <source>
        <dbReference type="ARBA" id="ARBA00004651"/>
    </source>
</evidence>
<feature type="region of interest" description="Disordered" evidence="7">
    <location>
        <begin position="715"/>
        <end position="734"/>
    </location>
</feature>
<evidence type="ECO:0000256" key="6">
    <source>
        <dbReference type="ARBA" id="ARBA00023136"/>
    </source>
</evidence>
<keyword evidence="3" id="KW-1003">Cell membrane</keyword>
<evidence type="ECO:0000313" key="10">
    <source>
        <dbReference type="EMBL" id="GAA1985430.1"/>
    </source>
</evidence>
<evidence type="ECO:0000256" key="7">
    <source>
        <dbReference type="SAM" id="MobiDB-lite"/>
    </source>
</evidence>
<comment type="subcellular location">
    <subcellularLocation>
        <location evidence="1">Cell membrane</location>
        <topology evidence="1">Multi-pass membrane protein</topology>
    </subcellularLocation>
</comment>
<dbReference type="InterPro" id="IPR004869">
    <property type="entry name" value="MMPL_dom"/>
</dbReference>
<dbReference type="PANTHER" id="PTHR33406">
    <property type="entry name" value="MEMBRANE PROTEIN MJ1562-RELATED"/>
    <property type="match status" value="1"/>
</dbReference>
<evidence type="ECO:0000256" key="5">
    <source>
        <dbReference type="ARBA" id="ARBA00022989"/>
    </source>
</evidence>
<dbReference type="RefSeq" id="WP_344063836.1">
    <property type="nucleotide sequence ID" value="NZ_BAAAPU010000008.1"/>
</dbReference>
<protein>
    <submittedName>
        <fullName evidence="10">MMPL family transporter</fullName>
    </submittedName>
</protein>
<sequence>MATLLYRIGRFAFGRRGVVASAWLVLLAALAGVLLTLGAAPTSSITIPGTESQRALEALAKEFPQASGASGTVVVRAPAGQTVVAPSSKAVLDDIVARATKVPGVVAALSPLQTKAISQDGRYGLVTVQFAKTADELTADQRSAYEALGSGAPSGWAVAAGGEPLLATPEIGSTEGIGVLVALVVLVLTFGSLVAAGMTMVNALVGVGVGMVGLLIVGHAVQLSSVTPVLALMLGLAVGIDYSLFITSRYRHNLALGLERQEAAGRAVGTAGTAVVFAGLTVFIALAGLSVVGIPFLTAMGFAAAGTVLVAVLVAVTLLPALLGFAGDRVLSRSQRRADRDGGGGADLDEQAGNRGFAWGRFTVRHRVPVLLAGVVVLGAVALPAADMRLALPDDGTAPATSSKRVAYDLISEGFGEGFNGRLVMVVHGAAKEQVQQATAGAAKAATGLSDVLAVAPGQTSADGRTTLLAVIPRSGPTADATFDLVRDLRSALAGTAASTGTEISVTGVTAVGVDVSDKLAAALPVYLLVVVGLGFVLLMLMFRSLLVPLKATLGFLLTIGAAFGATVAIFQWGWLRSVVGLDTAGPLVSFLPILLIGILFGLAMDYEVFLVSRMREDFVHGETSRAAVVSGVGHGARVVVAAALIMMSVFAGFVLVEDPIIKSMGFALAFGVAVDAFVVRLSLVPAVMSFLGDRAWWLPRWLDRAMPNVDIEGESLRPTAPADATRAEVQPAR</sequence>
<reference evidence="10 11" key="1">
    <citation type="journal article" date="2019" name="Int. J. Syst. Evol. Microbiol.">
        <title>The Global Catalogue of Microorganisms (GCM) 10K type strain sequencing project: providing services to taxonomists for standard genome sequencing and annotation.</title>
        <authorList>
            <consortium name="The Broad Institute Genomics Platform"/>
            <consortium name="The Broad Institute Genome Sequencing Center for Infectious Disease"/>
            <person name="Wu L."/>
            <person name="Ma J."/>
        </authorList>
    </citation>
    <scope>NUCLEOTIDE SEQUENCE [LARGE SCALE GENOMIC DNA]</scope>
    <source>
        <strain evidence="10 11">JCM 15628</strain>
    </source>
</reference>
<feature type="domain" description="SSD" evidence="9">
    <location>
        <begin position="193"/>
        <end position="325"/>
    </location>
</feature>
<evidence type="ECO:0000259" key="9">
    <source>
        <dbReference type="PROSITE" id="PS50156"/>
    </source>
</evidence>
<keyword evidence="11" id="KW-1185">Reference proteome</keyword>